<evidence type="ECO:0000313" key="1">
    <source>
        <dbReference type="EMBL" id="SMD43722.1"/>
    </source>
</evidence>
<accession>A0A1W2H520</accession>
<gene>
    <name evidence="1" type="ORF">SAMN00777080_2329</name>
</gene>
<keyword evidence="2" id="KW-1185">Reference proteome</keyword>
<sequence>MKIEEVEIENISGSQFIKIPENFKIDDNRVYLKKIGNSIFIIPFHNPWESLIEGVKLFTDDFMEERDQPSLDNRESF</sequence>
<reference evidence="2" key="1">
    <citation type="submission" date="2017-04" db="EMBL/GenBank/DDBJ databases">
        <authorList>
            <person name="Varghese N."/>
            <person name="Submissions S."/>
        </authorList>
    </citation>
    <scope>NUCLEOTIDE SEQUENCE [LARGE SCALE GENOMIC DNA]</scope>
    <source>
        <strain evidence="2">DSM 16537</strain>
    </source>
</reference>
<dbReference type="AlphaFoldDB" id="A0A1W2H520"/>
<protein>
    <submittedName>
        <fullName evidence="1">Antitoxin VapB</fullName>
    </submittedName>
</protein>
<dbReference type="SUPFAM" id="SSF89447">
    <property type="entry name" value="AbrB/MazE/MraZ-like"/>
    <property type="match status" value="1"/>
</dbReference>
<dbReference type="EMBL" id="LT838813">
    <property type="protein sequence ID" value="SMD43722.1"/>
    <property type="molecule type" value="Genomic_DNA"/>
</dbReference>
<name>A0A1W2H520_9BACT</name>
<dbReference type="RefSeq" id="WP_084120593.1">
    <property type="nucleotide sequence ID" value="NZ_LT838813.1"/>
</dbReference>
<dbReference type="OrthoDB" id="9810009at2"/>
<dbReference type="PANTHER" id="PTHR37550">
    <property type="entry name" value="ANTITOXIN VAPB1"/>
    <property type="match status" value="1"/>
</dbReference>
<proteinExistence type="predicted"/>
<dbReference type="InterPro" id="IPR037914">
    <property type="entry name" value="SpoVT-AbrB_sf"/>
</dbReference>
<organism evidence="1 2">
    <name type="scientific">Aquiflexum balticum DSM 16537</name>
    <dbReference type="NCBI Taxonomy" id="758820"/>
    <lineage>
        <taxon>Bacteria</taxon>
        <taxon>Pseudomonadati</taxon>
        <taxon>Bacteroidota</taxon>
        <taxon>Cytophagia</taxon>
        <taxon>Cytophagales</taxon>
        <taxon>Cyclobacteriaceae</taxon>
        <taxon>Aquiflexum</taxon>
    </lineage>
</organism>
<dbReference type="InterPro" id="IPR051734">
    <property type="entry name" value="VapB_TA_antitoxins"/>
</dbReference>
<dbReference type="STRING" id="758820.SAMN00777080_2329"/>
<dbReference type="PANTHER" id="PTHR37550:SF3">
    <property type="entry name" value="ANTITOXIN VAPB1"/>
    <property type="match status" value="1"/>
</dbReference>
<dbReference type="Proteomes" id="UP000192333">
    <property type="component" value="Chromosome I"/>
</dbReference>
<evidence type="ECO:0000313" key="2">
    <source>
        <dbReference type="Proteomes" id="UP000192333"/>
    </source>
</evidence>